<dbReference type="RefSeq" id="XP_019709263.1">
    <property type="nucleotide sequence ID" value="XM_019853704.2"/>
</dbReference>
<evidence type="ECO:0000256" key="1">
    <source>
        <dbReference type="SAM" id="MobiDB-lite"/>
    </source>
</evidence>
<organism evidence="3 4">
    <name type="scientific">Elaeis guineensis var. tenera</name>
    <name type="common">Oil palm</name>
    <dbReference type="NCBI Taxonomy" id="51953"/>
    <lineage>
        <taxon>Eukaryota</taxon>
        <taxon>Viridiplantae</taxon>
        <taxon>Streptophyta</taxon>
        <taxon>Embryophyta</taxon>
        <taxon>Tracheophyta</taxon>
        <taxon>Spermatophyta</taxon>
        <taxon>Magnoliopsida</taxon>
        <taxon>Liliopsida</taxon>
        <taxon>Arecaceae</taxon>
        <taxon>Arecoideae</taxon>
        <taxon>Cocoseae</taxon>
        <taxon>Elaeidinae</taxon>
        <taxon>Elaeis</taxon>
    </lineage>
</organism>
<dbReference type="KEGG" id="egu:105053966"/>
<gene>
    <name evidence="4" type="primary">LOC105053966</name>
</gene>
<keyword evidence="2" id="KW-1133">Transmembrane helix</keyword>
<reference evidence="4" key="1">
    <citation type="submission" date="2025-08" db="UniProtKB">
        <authorList>
            <consortium name="RefSeq"/>
        </authorList>
    </citation>
    <scope>IDENTIFICATION</scope>
</reference>
<dbReference type="AlphaFoldDB" id="A0A6J0PP63"/>
<feature type="transmembrane region" description="Helical" evidence="2">
    <location>
        <begin position="43"/>
        <end position="66"/>
    </location>
</feature>
<keyword evidence="3" id="KW-1185">Reference proteome</keyword>
<protein>
    <submittedName>
        <fullName evidence="4">Uncharacterized protein LOC105053966</fullName>
    </submittedName>
</protein>
<dbReference type="InParanoid" id="A0A6J0PP63"/>
<evidence type="ECO:0000313" key="4">
    <source>
        <dbReference type="RefSeq" id="XP_019709263.1"/>
    </source>
</evidence>
<dbReference type="OrthoDB" id="1905234at2759"/>
<feature type="region of interest" description="Disordered" evidence="1">
    <location>
        <begin position="1"/>
        <end position="35"/>
    </location>
</feature>
<dbReference type="Proteomes" id="UP000504607">
    <property type="component" value="Chromosome 11"/>
</dbReference>
<keyword evidence="2" id="KW-0472">Membrane</keyword>
<keyword evidence="2" id="KW-0812">Transmembrane</keyword>
<accession>A0A6J0PP63</accession>
<name>A0A6J0PP63_ELAGV</name>
<proteinExistence type="predicted"/>
<evidence type="ECO:0000313" key="3">
    <source>
        <dbReference type="Proteomes" id="UP000504607"/>
    </source>
</evidence>
<sequence length="78" mass="8544">MEEEGWRERGEERGGGGGRRRQARPSWEWGSHRSRKSGTVMPFKAFSIATLFVGAGATAVACIHTVDDVKEVGAGIRR</sequence>
<dbReference type="GeneID" id="105053966"/>
<evidence type="ECO:0000256" key="2">
    <source>
        <dbReference type="SAM" id="Phobius"/>
    </source>
</evidence>
<feature type="compositionally biased region" description="Basic and acidic residues" evidence="1">
    <location>
        <begin position="1"/>
        <end position="14"/>
    </location>
</feature>